<dbReference type="PROSITE" id="PS51257">
    <property type="entry name" value="PROKAR_LIPOPROTEIN"/>
    <property type="match status" value="1"/>
</dbReference>
<proteinExistence type="predicted"/>
<dbReference type="RefSeq" id="WP_320506989.1">
    <property type="nucleotide sequence ID" value="NZ_JAXCLW010000001.1"/>
</dbReference>
<sequence>MKPKIEQPVNALRRRCVTVAAALVFGSIALAGCGFRPMYGEAAGANTTGGIAGTKLAQIRIDPIADRIGQELHNRLRDRMNPSGQPDVAAYSLSVTLSQTEQEIAGDTDENVRHKILKVTAVYSLIPTKDDKQPLLNNTSSRISVSFDTLDDPYNDIATKEDAERRAVEQLADMITTRIAVYFTSHPEI</sequence>
<keyword evidence="1" id="KW-0449">Lipoprotein</keyword>
<name>A0ABU5E6Y8_9PROT</name>
<dbReference type="InterPro" id="IPR007485">
    <property type="entry name" value="LPS_assembly_LptE"/>
</dbReference>
<organism evidence="1 2">
    <name type="scientific">Dongia soli</name>
    <dbReference type="NCBI Taxonomy" id="600628"/>
    <lineage>
        <taxon>Bacteria</taxon>
        <taxon>Pseudomonadati</taxon>
        <taxon>Pseudomonadota</taxon>
        <taxon>Alphaproteobacteria</taxon>
        <taxon>Rhodospirillales</taxon>
        <taxon>Dongiaceae</taxon>
        <taxon>Dongia</taxon>
    </lineage>
</organism>
<evidence type="ECO:0000313" key="2">
    <source>
        <dbReference type="Proteomes" id="UP001279642"/>
    </source>
</evidence>
<dbReference type="EMBL" id="JAXCLW010000001">
    <property type="protein sequence ID" value="MDY0881948.1"/>
    <property type="molecule type" value="Genomic_DNA"/>
</dbReference>
<reference evidence="1 2" key="1">
    <citation type="journal article" date="2016" name="Antonie Van Leeuwenhoek">
        <title>Dongia soli sp. nov., isolated from soil from Dokdo, Korea.</title>
        <authorList>
            <person name="Kim D.U."/>
            <person name="Lee H."/>
            <person name="Kim H."/>
            <person name="Kim S.G."/>
            <person name="Ka J.O."/>
        </authorList>
    </citation>
    <scope>NUCLEOTIDE SEQUENCE [LARGE SCALE GENOMIC DNA]</scope>
    <source>
        <strain evidence="1 2">D78</strain>
    </source>
</reference>
<evidence type="ECO:0000313" key="1">
    <source>
        <dbReference type="EMBL" id="MDY0881948.1"/>
    </source>
</evidence>
<gene>
    <name evidence="1" type="primary">lptE</name>
    <name evidence="1" type="ORF">SMD27_03770</name>
</gene>
<accession>A0ABU5E6Y8</accession>
<dbReference type="Pfam" id="PF04390">
    <property type="entry name" value="LptE"/>
    <property type="match status" value="1"/>
</dbReference>
<keyword evidence="2" id="KW-1185">Reference proteome</keyword>
<dbReference type="Gene3D" id="3.30.160.150">
    <property type="entry name" value="Lipoprotein like domain"/>
    <property type="match status" value="1"/>
</dbReference>
<dbReference type="Proteomes" id="UP001279642">
    <property type="component" value="Unassembled WGS sequence"/>
</dbReference>
<protein>
    <submittedName>
        <fullName evidence="1">LPS assembly lipoprotein LptE</fullName>
    </submittedName>
</protein>
<comment type="caution">
    <text evidence="1">The sequence shown here is derived from an EMBL/GenBank/DDBJ whole genome shotgun (WGS) entry which is preliminary data.</text>
</comment>